<protein>
    <submittedName>
        <fullName evidence="1">Predicted protein</fullName>
    </submittedName>
</protein>
<dbReference type="EMBL" id="AK358402">
    <property type="protein sequence ID" value="BAJ89616.1"/>
    <property type="molecule type" value="mRNA"/>
</dbReference>
<sequence length="46" mass="4783">MGAFHWCEGTLEPQCSGEGLRDQALIEVSQGAVSTDGISCSKSIPS</sequence>
<evidence type="ECO:0000313" key="1">
    <source>
        <dbReference type="EMBL" id="BAJ89616.1"/>
    </source>
</evidence>
<accession>F2D3E5</accession>
<dbReference type="AlphaFoldDB" id="F2D3E5"/>
<proteinExistence type="evidence at transcript level"/>
<reference evidence="1" key="1">
    <citation type="journal article" date="2011" name="Plant Physiol.">
        <title>Comprehensive sequence analysis of 24,783 barley full-length cDNAs derived from 12 clone libraries.</title>
        <authorList>
            <person name="Matsumoto T."/>
            <person name="Tanaka T."/>
            <person name="Sakai H."/>
            <person name="Amano N."/>
            <person name="Kanamori H."/>
            <person name="Kurita K."/>
            <person name="Kikuta A."/>
            <person name="Kamiya K."/>
            <person name="Yamamoto M."/>
            <person name="Ikawa H."/>
            <person name="Fujii N."/>
            <person name="Hori K."/>
            <person name="Itoh T."/>
            <person name="Sato K."/>
        </authorList>
    </citation>
    <scope>NUCLEOTIDE SEQUENCE</scope>
</reference>
<name>F2D3E5_HORVV</name>
<organism evidence="1">
    <name type="scientific">Hordeum vulgare subsp. vulgare</name>
    <name type="common">Domesticated barley</name>
    <dbReference type="NCBI Taxonomy" id="112509"/>
    <lineage>
        <taxon>Eukaryota</taxon>
        <taxon>Viridiplantae</taxon>
        <taxon>Streptophyta</taxon>
        <taxon>Embryophyta</taxon>
        <taxon>Tracheophyta</taxon>
        <taxon>Spermatophyta</taxon>
        <taxon>Magnoliopsida</taxon>
        <taxon>Liliopsida</taxon>
        <taxon>Poales</taxon>
        <taxon>Poaceae</taxon>
        <taxon>BOP clade</taxon>
        <taxon>Pooideae</taxon>
        <taxon>Triticodae</taxon>
        <taxon>Triticeae</taxon>
        <taxon>Hordeinae</taxon>
        <taxon>Hordeum</taxon>
    </lineage>
</organism>